<dbReference type="Gene3D" id="3.40.50.1100">
    <property type="match status" value="2"/>
</dbReference>
<evidence type="ECO:0000313" key="14">
    <source>
        <dbReference type="Proteomes" id="UP000183461"/>
    </source>
</evidence>
<dbReference type="NCBIfam" id="TIGR01136">
    <property type="entry name" value="cysKM"/>
    <property type="match status" value="1"/>
</dbReference>
<dbReference type="EMBL" id="FPIP01000001">
    <property type="protein sequence ID" value="SFW10719.1"/>
    <property type="molecule type" value="Genomic_DNA"/>
</dbReference>
<evidence type="ECO:0000256" key="4">
    <source>
        <dbReference type="ARBA" id="ARBA00012681"/>
    </source>
</evidence>
<dbReference type="CDD" id="cd01561">
    <property type="entry name" value="CBS_like"/>
    <property type="match status" value="1"/>
</dbReference>
<evidence type="ECO:0000256" key="9">
    <source>
        <dbReference type="ARBA" id="ARBA00047931"/>
    </source>
</evidence>
<evidence type="ECO:0000313" key="13">
    <source>
        <dbReference type="EMBL" id="SFW10719.1"/>
    </source>
</evidence>
<dbReference type="PANTHER" id="PTHR10314">
    <property type="entry name" value="CYSTATHIONINE BETA-SYNTHASE"/>
    <property type="match status" value="1"/>
</dbReference>
<comment type="catalytic activity">
    <reaction evidence="9">
        <text>O-acetyl-L-serine + hydrogen sulfide = L-cysteine + acetate</text>
        <dbReference type="Rhea" id="RHEA:14829"/>
        <dbReference type="ChEBI" id="CHEBI:29919"/>
        <dbReference type="ChEBI" id="CHEBI:30089"/>
        <dbReference type="ChEBI" id="CHEBI:35235"/>
        <dbReference type="ChEBI" id="CHEBI:58340"/>
        <dbReference type="EC" id="2.5.1.47"/>
    </reaction>
</comment>
<keyword evidence="8" id="KW-0198">Cysteine biosynthesis</keyword>
<dbReference type="InterPro" id="IPR050214">
    <property type="entry name" value="Cys_Synth/Cystath_Beta-Synth"/>
</dbReference>
<dbReference type="InterPro" id="IPR001926">
    <property type="entry name" value="TrpB-like_PALP"/>
</dbReference>
<evidence type="ECO:0000256" key="5">
    <source>
        <dbReference type="ARBA" id="ARBA00022605"/>
    </source>
</evidence>
<evidence type="ECO:0000256" key="2">
    <source>
        <dbReference type="ARBA" id="ARBA00004962"/>
    </source>
</evidence>
<comment type="similarity">
    <text evidence="3">Belongs to the cysteine synthase/cystathionine beta-synthase family.</text>
</comment>
<dbReference type="InterPro" id="IPR005859">
    <property type="entry name" value="CysK"/>
</dbReference>
<dbReference type="NCBIfam" id="TIGR01139">
    <property type="entry name" value="cysK"/>
    <property type="match status" value="1"/>
</dbReference>
<comment type="cofactor">
    <cofactor evidence="1 10">
        <name>pyridoxal 5'-phosphate</name>
        <dbReference type="ChEBI" id="CHEBI:597326"/>
    </cofactor>
</comment>
<dbReference type="UniPathway" id="UPA00136">
    <property type="reaction ID" value="UER00200"/>
</dbReference>
<dbReference type="SUPFAM" id="SSF53686">
    <property type="entry name" value="Tryptophan synthase beta subunit-like PLP-dependent enzymes"/>
    <property type="match status" value="1"/>
</dbReference>
<dbReference type="GO" id="GO:0006535">
    <property type="term" value="P:cysteine biosynthetic process from serine"/>
    <property type="evidence" value="ECO:0007669"/>
    <property type="project" value="InterPro"/>
</dbReference>
<dbReference type="InterPro" id="IPR005856">
    <property type="entry name" value="Cys_synth"/>
</dbReference>
<feature type="modified residue" description="N6-(pyridoxal phosphate)lysine" evidence="11">
    <location>
        <position position="43"/>
    </location>
</feature>
<evidence type="ECO:0000256" key="7">
    <source>
        <dbReference type="ARBA" id="ARBA00022898"/>
    </source>
</evidence>
<dbReference type="RefSeq" id="WP_072298851.1">
    <property type="nucleotide sequence ID" value="NZ_FPIP01000001.1"/>
</dbReference>
<dbReference type="Proteomes" id="UP000183461">
    <property type="component" value="Unassembled WGS sequence"/>
</dbReference>
<organism evidence="13 14">
    <name type="scientific">Ruminococcus flavefaciens</name>
    <dbReference type="NCBI Taxonomy" id="1265"/>
    <lineage>
        <taxon>Bacteria</taxon>
        <taxon>Bacillati</taxon>
        <taxon>Bacillota</taxon>
        <taxon>Clostridia</taxon>
        <taxon>Eubacteriales</taxon>
        <taxon>Oscillospiraceae</taxon>
        <taxon>Ruminococcus</taxon>
    </lineage>
</organism>
<feature type="binding site" evidence="10">
    <location>
        <position position="73"/>
    </location>
    <ligand>
        <name>pyridoxal 5'-phosphate</name>
        <dbReference type="ChEBI" id="CHEBI:597326"/>
    </ligand>
</feature>
<feature type="binding site" evidence="10">
    <location>
        <position position="269"/>
    </location>
    <ligand>
        <name>pyridoxal 5'-phosphate</name>
        <dbReference type="ChEBI" id="CHEBI:597326"/>
    </ligand>
</feature>
<evidence type="ECO:0000256" key="8">
    <source>
        <dbReference type="ARBA" id="ARBA00023192"/>
    </source>
</evidence>
<keyword evidence="7 10" id="KW-0663">Pyridoxal phosphate</keyword>
<dbReference type="AlphaFoldDB" id="A0A1K1LIL6"/>
<name>A0A1K1LIL6_RUMFL</name>
<sequence>MVYNNILEAMGHTPMIKLNRMNKKGNADVYVKFEGLNVGGSIKTRTAYNMIRHAEKEGKIHEGTIIVEPTSGNQGIGLALVGAVKGYKTIIIMPDSVSEERRKLVNHYGAEVILIHDDGDIGKCIQTCLDTALKMAEEDDNVFVPQQFANVNNIGAHKYHTALEILEETAVKIDGFCSGIGTGGTITGIGEALKAQYPDMVIWAVEPENAAILAGGNIGTHLQMGIGDGIIPDILNQKIYDDIYIVTDEEAIQTAKDLASKEGIMCGISSGTNVAAALKLAEKLGEGKTVVTILPDTAERYFSTPLFEDQV</sequence>
<dbReference type="InterPro" id="IPR036052">
    <property type="entry name" value="TrpB-like_PALP_sf"/>
</dbReference>
<accession>A0A1K1LIL6</accession>
<protein>
    <recommendedName>
        <fullName evidence="4">cysteine synthase</fullName>
        <ecNumber evidence="4">2.5.1.47</ecNumber>
    </recommendedName>
</protein>
<evidence type="ECO:0000256" key="10">
    <source>
        <dbReference type="PIRSR" id="PIRSR605856-50"/>
    </source>
</evidence>
<keyword evidence="6" id="KW-0808">Transferase</keyword>
<reference evidence="13 14" key="1">
    <citation type="submission" date="2016-11" db="EMBL/GenBank/DDBJ databases">
        <authorList>
            <person name="Jaros S."/>
            <person name="Januszkiewicz K."/>
            <person name="Wedrychowicz H."/>
        </authorList>
    </citation>
    <scope>NUCLEOTIDE SEQUENCE [LARGE SCALE GENOMIC DNA]</scope>
    <source>
        <strain evidence="13 14">YL228</strain>
    </source>
</reference>
<dbReference type="EC" id="2.5.1.47" evidence="4"/>
<evidence type="ECO:0000256" key="11">
    <source>
        <dbReference type="PIRSR" id="PIRSR605856-51"/>
    </source>
</evidence>
<feature type="binding site" evidence="10">
    <location>
        <begin position="181"/>
        <end position="185"/>
    </location>
    <ligand>
        <name>pyridoxal 5'-phosphate</name>
        <dbReference type="ChEBI" id="CHEBI:597326"/>
    </ligand>
</feature>
<feature type="domain" description="Tryptophan synthase beta chain-like PALP" evidence="12">
    <location>
        <begin position="7"/>
        <end position="296"/>
    </location>
</feature>
<keyword evidence="5" id="KW-0028">Amino-acid biosynthesis</keyword>
<dbReference type="Pfam" id="PF00291">
    <property type="entry name" value="PALP"/>
    <property type="match status" value="1"/>
</dbReference>
<evidence type="ECO:0000256" key="1">
    <source>
        <dbReference type="ARBA" id="ARBA00001933"/>
    </source>
</evidence>
<evidence type="ECO:0000256" key="3">
    <source>
        <dbReference type="ARBA" id="ARBA00007103"/>
    </source>
</evidence>
<evidence type="ECO:0000259" key="12">
    <source>
        <dbReference type="Pfam" id="PF00291"/>
    </source>
</evidence>
<dbReference type="GO" id="GO:0004124">
    <property type="term" value="F:cysteine synthase activity"/>
    <property type="evidence" value="ECO:0007669"/>
    <property type="project" value="UniProtKB-EC"/>
</dbReference>
<gene>
    <name evidence="13" type="ORF">SAMN02910280_0387</name>
</gene>
<comment type="pathway">
    <text evidence="2">Amino-acid biosynthesis; L-cysteine biosynthesis; L-cysteine from L-serine: step 2/2.</text>
</comment>
<evidence type="ECO:0000256" key="6">
    <source>
        <dbReference type="ARBA" id="ARBA00022679"/>
    </source>
</evidence>
<dbReference type="FunFam" id="3.40.50.1100:FF:000006">
    <property type="entry name" value="Cysteine synthase"/>
    <property type="match status" value="1"/>
</dbReference>
<proteinExistence type="inferred from homology"/>